<dbReference type="InterPro" id="IPR050154">
    <property type="entry name" value="UbiB_kinase"/>
</dbReference>
<dbReference type="AlphaFoldDB" id="A0A9Q4PY40"/>
<keyword evidence="2" id="KW-0472">Membrane</keyword>
<proteinExistence type="inferred from homology"/>
<dbReference type="PANTHER" id="PTHR10566">
    <property type="entry name" value="CHAPERONE-ACTIVITY OF BC1 COMPLEX CABC1 -RELATED"/>
    <property type="match status" value="1"/>
</dbReference>
<dbReference type="InterPro" id="IPR011009">
    <property type="entry name" value="Kinase-like_dom_sf"/>
</dbReference>
<comment type="caution">
    <text evidence="4">The sequence shown here is derived from an EMBL/GenBank/DDBJ whole genome shotgun (WGS) entry which is preliminary data.</text>
</comment>
<keyword evidence="5" id="KW-1185">Reference proteome</keyword>
<evidence type="ECO:0000256" key="2">
    <source>
        <dbReference type="SAM" id="Phobius"/>
    </source>
</evidence>
<feature type="domain" description="ABC1 atypical kinase-like" evidence="3">
    <location>
        <begin position="87"/>
        <end position="330"/>
    </location>
</feature>
<feature type="transmembrane region" description="Helical" evidence="2">
    <location>
        <begin position="491"/>
        <end position="511"/>
    </location>
</feature>
<evidence type="ECO:0000313" key="5">
    <source>
        <dbReference type="Proteomes" id="UP001143747"/>
    </source>
</evidence>
<comment type="similarity">
    <text evidence="1">Belongs to the protein kinase superfamily. ADCK protein kinase family.</text>
</comment>
<dbReference type="RefSeq" id="WP_274924604.1">
    <property type="nucleotide sequence ID" value="NZ_JAKELO010000002.1"/>
</dbReference>
<reference evidence="4" key="1">
    <citation type="submission" date="2022-01" db="EMBL/GenBank/DDBJ databases">
        <title>Draft genome of Methanogenium marinum DSM 15558.</title>
        <authorList>
            <person name="Chen S.-C."/>
            <person name="You Y.-T."/>
        </authorList>
    </citation>
    <scope>NUCLEOTIDE SEQUENCE</scope>
    <source>
        <strain evidence="4">DSM 15558</strain>
    </source>
</reference>
<name>A0A9Q4PY40_9EURY</name>
<keyword evidence="2" id="KW-0812">Transmembrane</keyword>
<dbReference type="Pfam" id="PF03109">
    <property type="entry name" value="ABC1"/>
    <property type="match status" value="1"/>
</dbReference>
<organism evidence="4 5">
    <name type="scientific">Methanogenium marinum</name>
    <dbReference type="NCBI Taxonomy" id="348610"/>
    <lineage>
        <taxon>Archaea</taxon>
        <taxon>Methanobacteriati</taxon>
        <taxon>Methanobacteriota</taxon>
        <taxon>Stenosarchaea group</taxon>
        <taxon>Methanomicrobia</taxon>
        <taxon>Methanomicrobiales</taxon>
        <taxon>Methanomicrobiaceae</taxon>
        <taxon>Methanogenium</taxon>
    </lineage>
</organism>
<dbReference type="CDD" id="cd05121">
    <property type="entry name" value="ABC1_ADCK3-like"/>
    <property type="match status" value="1"/>
</dbReference>
<gene>
    <name evidence="4" type="ORF">L0665_04985</name>
</gene>
<feature type="transmembrane region" description="Helical" evidence="2">
    <location>
        <begin position="517"/>
        <end position="538"/>
    </location>
</feature>
<keyword evidence="2" id="KW-1133">Transmembrane helix</keyword>
<evidence type="ECO:0000256" key="1">
    <source>
        <dbReference type="ARBA" id="ARBA00009670"/>
    </source>
</evidence>
<dbReference type="Proteomes" id="UP001143747">
    <property type="component" value="Unassembled WGS sequence"/>
</dbReference>
<evidence type="ECO:0000313" key="4">
    <source>
        <dbReference type="EMBL" id="MDE4907963.1"/>
    </source>
</evidence>
<dbReference type="PANTHER" id="PTHR10566:SF113">
    <property type="entry name" value="PROTEIN ACTIVITY OF BC1 COMPLEX KINASE 7, CHLOROPLASTIC"/>
    <property type="match status" value="1"/>
</dbReference>
<dbReference type="SUPFAM" id="SSF56112">
    <property type="entry name" value="Protein kinase-like (PK-like)"/>
    <property type="match status" value="1"/>
</dbReference>
<accession>A0A9Q4PY40</accession>
<sequence>MVTKLRRYSQIADVLIKYGYGMALKQVFPESSLRRFFRKKAPVSNLSDYERIRLALEELGPTFIKFGQIVSTRREMFPSGLIAELLKLTDDVPSLPFEEVRSTIVEFCGPIDEAFEYLEETPIAAASLSQVHRGMLKDGTLVAVKVQRPDIEALIEVDLLILQSFAERIEVRYPEMIIYNPTGIVREFAIQIRRELDFSNDGRNADRLRPIVSEVPHVRVPDIYWKYSGKKVLVMEYIIGVRVDDFGSIRLIGANLHDVANRGMKCYIKQILKYGFFHADPHGGNLLVDMDGDLVFLDFGSVAMIRPERKEAIVTLLLGILEDDVDEIVDSFLQLGVKIEDKSMDAFKDDLYAILTEYSGQSIEDFDLSGLMNQIPVLLNRHHIQVPMNLMQVIKVIAMVLDTGKHLDPEFHFSTEVGPYIKEMEIERIFSRDTIRYVAKEAMDIVDDVLSVPKSLNRALTKATDGSINIDVAANDVMCLSRSIDRASNKMLVGIVVGAILIGSSMMFLLSPEGTSVPYNLALFGYLSAFVIGVYSVYRVWKIPGYE</sequence>
<protein>
    <submittedName>
        <fullName evidence="4">AarF/UbiB family protein</fullName>
    </submittedName>
</protein>
<dbReference type="EMBL" id="JAKELO010000002">
    <property type="protein sequence ID" value="MDE4907963.1"/>
    <property type="molecule type" value="Genomic_DNA"/>
</dbReference>
<evidence type="ECO:0000259" key="3">
    <source>
        <dbReference type="Pfam" id="PF03109"/>
    </source>
</evidence>
<dbReference type="InterPro" id="IPR004147">
    <property type="entry name" value="ABC1_dom"/>
</dbReference>